<keyword evidence="6 14" id="KW-0597">Phosphoprotein</keyword>
<organism evidence="19 20">
    <name type="scientific">Clostridium omnivorum</name>
    <dbReference type="NCBI Taxonomy" id="1604902"/>
    <lineage>
        <taxon>Bacteria</taxon>
        <taxon>Bacillati</taxon>
        <taxon>Bacillota</taxon>
        <taxon>Clostridia</taxon>
        <taxon>Eubacteriales</taxon>
        <taxon>Clostridiaceae</taxon>
        <taxon>Clostridium</taxon>
    </lineage>
</organism>
<keyword evidence="7" id="KW-0808">Transferase</keyword>
<comment type="catalytic activity">
    <reaction evidence="1">
        <text>ATP + protein L-histidine = ADP + protein N-phospho-L-histidine.</text>
        <dbReference type="EC" id="2.7.13.3"/>
    </reaction>
</comment>
<evidence type="ECO:0000256" key="10">
    <source>
        <dbReference type="ARBA" id="ARBA00022989"/>
    </source>
</evidence>
<dbReference type="SMART" id="SM00388">
    <property type="entry name" value="HisKA"/>
    <property type="match status" value="1"/>
</dbReference>
<dbReference type="InterPro" id="IPR029151">
    <property type="entry name" value="Sensor-like_sf"/>
</dbReference>
<dbReference type="InterPro" id="IPR033479">
    <property type="entry name" value="dCache_1"/>
</dbReference>
<dbReference type="Pfam" id="PF02743">
    <property type="entry name" value="dCache_1"/>
    <property type="match status" value="1"/>
</dbReference>
<keyword evidence="9" id="KW-0418">Kinase</keyword>
<feature type="domain" description="HAMP" evidence="18">
    <location>
        <begin position="310"/>
        <end position="362"/>
    </location>
</feature>
<evidence type="ECO:0000256" key="11">
    <source>
        <dbReference type="ARBA" id="ARBA00023012"/>
    </source>
</evidence>
<evidence type="ECO:0000256" key="5">
    <source>
        <dbReference type="ARBA" id="ARBA00022475"/>
    </source>
</evidence>
<evidence type="ECO:0000256" key="2">
    <source>
        <dbReference type="ARBA" id="ARBA00004651"/>
    </source>
</evidence>
<dbReference type="SUPFAM" id="SSF52172">
    <property type="entry name" value="CheY-like"/>
    <property type="match status" value="1"/>
</dbReference>
<feature type="domain" description="Response regulatory" evidence="17">
    <location>
        <begin position="626"/>
        <end position="739"/>
    </location>
</feature>
<dbReference type="CDD" id="cd17574">
    <property type="entry name" value="REC_OmpR"/>
    <property type="match status" value="1"/>
</dbReference>
<dbReference type="CDD" id="cd18773">
    <property type="entry name" value="PDC1_HK_sensor"/>
    <property type="match status" value="1"/>
</dbReference>
<dbReference type="SUPFAM" id="SSF55874">
    <property type="entry name" value="ATPase domain of HSP90 chaperone/DNA topoisomerase II/histidine kinase"/>
    <property type="match status" value="1"/>
</dbReference>
<dbReference type="SMART" id="SM00304">
    <property type="entry name" value="HAMP"/>
    <property type="match status" value="1"/>
</dbReference>
<keyword evidence="20" id="KW-1185">Reference proteome</keyword>
<comment type="subcellular location">
    <subcellularLocation>
        <location evidence="2">Cell membrane</location>
        <topology evidence="2">Multi-pass membrane protein</topology>
    </subcellularLocation>
</comment>
<feature type="transmembrane region" description="Helical" evidence="15">
    <location>
        <begin position="286"/>
        <end position="308"/>
    </location>
</feature>
<comment type="caution">
    <text evidence="19">The sequence shown here is derived from an EMBL/GenBank/DDBJ whole genome shotgun (WGS) entry which is preliminary data.</text>
</comment>
<accession>A0ABQ5N8N8</accession>
<evidence type="ECO:0000256" key="6">
    <source>
        <dbReference type="ARBA" id="ARBA00022553"/>
    </source>
</evidence>
<evidence type="ECO:0000256" key="7">
    <source>
        <dbReference type="ARBA" id="ARBA00022679"/>
    </source>
</evidence>
<dbReference type="Proteomes" id="UP001208567">
    <property type="component" value="Unassembled WGS sequence"/>
</dbReference>
<evidence type="ECO:0000313" key="19">
    <source>
        <dbReference type="EMBL" id="GLC31491.1"/>
    </source>
</evidence>
<keyword evidence="5" id="KW-1003">Cell membrane</keyword>
<dbReference type="InterPro" id="IPR004358">
    <property type="entry name" value="Sig_transdc_His_kin-like_C"/>
</dbReference>
<keyword evidence="10 15" id="KW-1133">Transmembrane helix</keyword>
<evidence type="ECO:0000256" key="15">
    <source>
        <dbReference type="SAM" id="Phobius"/>
    </source>
</evidence>
<name>A0ABQ5N8N8_9CLOT</name>
<reference evidence="19 20" key="1">
    <citation type="journal article" date="2024" name="Int. J. Syst. Evol. Microbiol.">
        <title>Clostridium omnivorum sp. nov., isolated from anoxic soil under the treatment of reductive soil disinfestation.</title>
        <authorList>
            <person name="Ueki A."/>
            <person name="Tonouchi A."/>
            <person name="Kaku N."/>
            <person name="Honma S."/>
            <person name="Ueki K."/>
        </authorList>
    </citation>
    <scope>NUCLEOTIDE SEQUENCE [LARGE SCALE GENOMIC DNA]</scope>
    <source>
        <strain evidence="19 20">E14</strain>
    </source>
</reference>
<dbReference type="Gene3D" id="3.30.450.20">
    <property type="entry name" value="PAS domain"/>
    <property type="match status" value="2"/>
</dbReference>
<dbReference type="InterPro" id="IPR003594">
    <property type="entry name" value="HATPase_dom"/>
</dbReference>
<dbReference type="SMART" id="SM00387">
    <property type="entry name" value="HATPase_c"/>
    <property type="match status" value="1"/>
</dbReference>
<feature type="transmembrane region" description="Helical" evidence="15">
    <location>
        <begin position="14"/>
        <end position="33"/>
    </location>
</feature>
<dbReference type="Pfam" id="PF00512">
    <property type="entry name" value="HisKA"/>
    <property type="match status" value="1"/>
</dbReference>
<dbReference type="Pfam" id="PF02518">
    <property type="entry name" value="HATPase_c"/>
    <property type="match status" value="1"/>
</dbReference>
<evidence type="ECO:0000256" key="14">
    <source>
        <dbReference type="PROSITE-ProRule" id="PRU00169"/>
    </source>
</evidence>
<dbReference type="CDD" id="cd00082">
    <property type="entry name" value="HisKA"/>
    <property type="match status" value="1"/>
</dbReference>
<evidence type="ECO:0000259" key="18">
    <source>
        <dbReference type="PROSITE" id="PS50885"/>
    </source>
</evidence>
<feature type="modified residue" description="4-aspartylphosphate" evidence="14">
    <location>
        <position position="675"/>
    </location>
</feature>
<proteinExistence type="predicted"/>
<dbReference type="CDD" id="cd06225">
    <property type="entry name" value="HAMP"/>
    <property type="match status" value="1"/>
</dbReference>
<dbReference type="InterPro" id="IPR011006">
    <property type="entry name" value="CheY-like_superfamily"/>
</dbReference>
<comment type="function">
    <text evidence="13">May play the central regulatory role in sporulation. It may be an element of the effector pathway responsible for the activation of sporulation genes in response to nutritional stress. Spo0A may act in concert with spo0H (a sigma factor) to control the expression of some genes that are critical to the sporulation process.</text>
</comment>
<dbReference type="Gene3D" id="6.10.340.10">
    <property type="match status" value="1"/>
</dbReference>
<dbReference type="SUPFAM" id="SSF158472">
    <property type="entry name" value="HAMP domain-like"/>
    <property type="match status" value="1"/>
</dbReference>
<dbReference type="PANTHER" id="PTHR43547:SF2">
    <property type="entry name" value="HYBRID SIGNAL TRANSDUCTION HISTIDINE KINASE C"/>
    <property type="match status" value="1"/>
</dbReference>
<dbReference type="InterPro" id="IPR005467">
    <property type="entry name" value="His_kinase_dom"/>
</dbReference>
<evidence type="ECO:0000259" key="16">
    <source>
        <dbReference type="PROSITE" id="PS50109"/>
    </source>
</evidence>
<evidence type="ECO:0000256" key="3">
    <source>
        <dbReference type="ARBA" id="ARBA00012438"/>
    </source>
</evidence>
<dbReference type="InterPro" id="IPR036097">
    <property type="entry name" value="HisK_dim/P_sf"/>
</dbReference>
<evidence type="ECO:0000313" key="20">
    <source>
        <dbReference type="Proteomes" id="UP001208567"/>
    </source>
</evidence>
<dbReference type="EMBL" id="BRXR01000001">
    <property type="protein sequence ID" value="GLC31491.1"/>
    <property type="molecule type" value="Genomic_DNA"/>
</dbReference>
<evidence type="ECO:0000259" key="17">
    <source>
        <dbReference type="PROSITE" id="PS50110"/>
    </source>
</evidence>
<dbReference type="EC" id="2.7.13.3" evidence="3"/>
<evidence type="ECO:0000256" key="1">
    <source>
        <dbReference type="ARBA" id="ARBA00000085"/>
    </source>
</evidence>
<dbReference type="PROSITE" id="PS50109">
    <property type="entry name" value="HIS_KIN"/>
    <property type="match status" value="1"/>
</dbReference>
<evidence type="ECO:0000256" key="8">
    <source>
        <dbReference type="ARBA" id="ARBA00022692"/>
    </source>
</evidence>
<dbReference type="PROSITE" id="PS50885">
    <property type="entry name" value="HAMP"/>
    <property type="match status" value="1"/>
</dbReference>
<evidence type="ECO:0000256" key="4">
    <source>
        <dbReference type="ARBA" id="ARBA00018672"/>
    </source>
</evidence>
<feature type="domain" description="Histidine kinase" evidence="16">
    <location>
        <begin position="391"/>
        <end position="610"/>
    </location>
</feature>
<dbReference type="PRINTS" id="PR00344">
    <property type="entry name" value="BCTRLSENSOR"/>
</dbReference>
<dbReference type="Gene3D" id="3.40.50.2300">
    <property type="match status" value="1"/>
</dbReference>
<keyword evidence="11" id="KW-0902">Two-component regulatory system</keyword>
<dbReference type="Gene3D" id="3.30.565.10">
    <property type="entry name" value="Histidine kinase-like ATPase, C-terminal domain"/>
    <property type="match status" value="1"/>
</dbReference>
<dbReference type="SMART" id="SM00448">
    <property type="entry name" value="REC"/>
    <property type="match status" value="1"/>
</dbReference>
<dbReference type="PANTHER" id="PTHR43547">
    <property type="entry name" value="TWO-COMPONENT HISTIDINE KINASE"/>
    <property type="match status" value="1"/>
</dbReference>
<keyword evidence="12 15" id="KW-0472">Membrane</keyword>
<dbReference type="InterPro" id="IPR036890">
    <property type="entry name" value="HATPase_C_sf"/>
</dbReference>
<keyword evidence="8 15" id="KW-0812">Transmembrane</keyword>
<evidence type="ECO:0000256" key="13">
    <source>
        <dbReference type="ARBA" id="ARBA00024867"/>
    </source>
</evidence>
<dbReference type="CDD" id="cd16922">
    <property type="entry name" value="HATPase_EvgS-ArcB-TorS-like"/>
    <property type="match status" value="1"/>
</dbReference>
<gene>
    <name evidence="19" type="ORF">bsdE14_29010</name>
</gene>
<dbReference type="PROSITE" id="PS50110">
    <property type="entry name" value="RESPONSE_REGULATORY"/>
    <property type="match status" value="1"/>
</dbReference>
<dbReference type="Pfam" id="PF00672">
    <property type="entry name" value="HAMP"/>
    <property type="match status" value="1"/>
</dbReference>
<evidence type="ECO:0000256" key="12">
    <source>
        <dbReference type="ARBA" id="ARBA00023136"/>
    </source>
</evidence>
<dbReference type="InterPro" id="IPR001789">
    <property type="entry name" value="Sig_transdc_resp-reg_receiver"/>
</dbReference>
<evidence type="ECO:0000256" key="9">
    <source>
        <dbReference type="ARBA" id="ARBA00022777"/>
    </source>
</evidence>
<dbReference type="InterPro" id="IPR003661">
    <property type="entry name" value="HisK_dim/P_dom"/>
</dbReference>
<dbReference type="Gene3D" id="1.10.287.130">
    <property type="match status" value="1"/>
</dbReference>
<sequence>MQNLFKSKIFTKKFLSYLIIMCVTILAIVYVLLNNTRKSLESQQLTMIENYRKDSANLILGWLNGKKHDVKNQAVYLSNLTDQELKSEKITKLIKDQATWKDSFYDILILDENGIVINSASGASKINLSKKKYFVNSISGKTTITGIYESTEKGIPIVAIGEPILKENTPKYVLVGIISLENINNVVRSLEFGGWAHAYLVDDKNALISNNSDNMSKHTRNNSILNDDNVSLKAIEDIKDKKISSEMYVDSDRNSVFCTYQWINELQVGLVIEIKGSYLLEPINKLIMVIIALSAIVILASIVLAFGVNINIVKPINEIIVNTENIIEGDYKSSINIKTKSELDDLAASFNKMQRAIEIREIELQKKNEALKEQTQQAIESSRLKSEFLANMSHELRTPLNSIIGFTTRVIKKSKGLLPEQQLENLNIVKEQAYHLLYLINDLLDFSKIEAGKMEVYNEEFRLEEVIEETSNMIKVLIEGKPIKYKVKFNSNYPINMYSDRLKVKQILINLLSNSIKYSETGTIELKVEKINDRCKISIKDEGIGIAEENLKIIFEEFRQIDGSYTRKIGGTGLGLSITKKFVEMLGGSIDAESKLGLGSCFTITLPINNMQPKTIEESELHINNKIICIDDDTNILKLYKEYLNDNNFNVLCLNGTEDVVRIITEAKPDLVILDIIMPNKDGWEILSEMKTSTAAKNIPVIMVSVLNEKSLAYKMYADEYLVKPITQEELLSAVKKVLSRTKEIKI</sequence>
<dbReference type="SUPFAM" id="SSF47384">
    <property type="entry name" value="Homodimeric domain of signal transducing histidine kinase"/>
    <property type="match status" value="1"/>
</dbReference>
<protein>
    <recommendedName>
        <fullName evidence="4">Stage 0 sporulation protein A homolog</fullName>
        <ecNumber evidence="3">2.7.13.3</ecNumber>
    </recommendedName>
</protein>
<dbReference type="InterPro" id="IPR003660">
    <property type="entry name" value="HAMP_dom"/>
</dbReference>
<dbReference type="RefSeq" id="WP_264850804.1">
    <property type="nucleotide sequence ID" value="NZ_BRXR01000001.1"/>
</dbReference>
<dbReference type="SUPFAM" id="SSF103190">
    <property type="entry name" value="Sensory domain-like"/>
    <property type="match status" value="1"/>
</dbReference>
<dbReference type="Pfam" id="PF00072">
    <property type="entry name" value="Response_reg"/>
    <property type="match status" value="1"/>
</dbReference>